<gene>
    <name evidence="1" type="ORF">NCS57_00138100</name>
</gene>
<organism evidence="1 2">
    <name type="scientific">Fusarium keratoplasticum</name>
    <dbReference type="NCBI Taxonomy" id="1328300"/>
    <lineage>
        <taxon>Eukaryota</taxon>
        <taxon>Fungi</taxon>
        <taxon>Dikarya</taxon>
        <taxon>Ascomycota</taxon>
        <taxon>Pezizomycotina</taxon>
        <taxon>Sordariomycetes</taxon>
        <taxon>Hypocreomycetidae</taxon>
        <taxon>Hypocreales</taxon>
        <taxon>Nectriaceae</taxon>
        <taxon>Fusarium</taxon>
        <taxon>Fusarium solani species complex</taxon>
    </lineage>
</organism>
<dbReference type="Proteomes" id="UP001065298">
    <property type="component" value="Chromosome 1"/>
</dbReference>
<evidence type="ECO:0000313" key="1">
    <source>
        <dbReference type="EMBL" id="KAI8684713.1"/>
    </source>
</evidence>
<proteinExistence type="predicted"/>
<protein>
    <submittedName>
        <fullName evidence="1">Uncharacterized protein</fullName>
    </submittedName>
</protein>
<sequence>MDQANRRQKPSKAGQQGFKTKSCNIPSLTELRKSLGYGHRGEERDIAFKRALTAQVETFVSKDNLPGVSFTKWKTLAHQKGLRDMTKDFLFVKQKGPEFWPDDPNSPNKRPLKYTRDYEQIHLLLTKVFYRTAREHKRKQSAPSTSKESTQKPKSTSTKQPHPKKISGEQTSRQAYPYSRGQSADDPIELDNMQPTTNSSAPPADVDPFAGMFTSRQFMPLEGMPDGIPPEEEPIDRVWEMRDDYLNIQVPRDNNPTSNIPTHTTPVEDPYQGPNSPTEDTHVVRVKFAKLFVYHTDIDYKPRDRGKRPERPYSIQDVRPAKVPRHEQDNIEVVAGSSTNGPSSNNSSANVPSASNSSSSFAPTSVPSQYVPSAGPPSAAPVKKRGYTRHEHTRTRASKRPRKPVQRPGFAREQTMDRAFLTSSSEEEEEQDSDAEREFQEPPRPTANVSNDTSRDENPSTTVPPGNATEPAAEKPSSKPRKNASKKQASTKKSSKPRAPRSSAKRGPAQESPAGPSNSTQQQANGSSTSGPGTSQSQTGQPQTEQNQPPRNNTVPSGERQVIDSTSFLFLRHNGKAFRPWTPSANVFHASLSELMQDLGWDKAQTLSLKLDAKFLDDAYEVDVEPGDNETLNKMRRSFVREMKRCYQRTREPNLEFELHFKPLQV</sequence>
<comment type="caution">
    <text evidence="1">The sequence shown here is derived from an EMBL/GenBank/DDBJ whole genome shotgun (WGS) entry which is preliminary data.</text>
</comment>
<keyword evidence="2" id="KW-1185">Reference proteome</keyword>
<name>A0ACC0RH52_9HYPO</name>
<accession>A0ACC0RH52</accession>
<reference evidence="1" key="1">
    <citation type="submission" date="2022-06" db="EMBL/GenBank/DDBJ databases">
        <title>Fusarium solani species complex genomes reveal bases of compartmentalisation and animal pathogenesis.</title>
        <authorList>
            <person name="Tsai I.J."/>
        </authorList>
    </citation>
    <scope>NUCLEOTIDE SEQUENCE</scope>
    <source>
        <strain evidence="1">Fu6.1</strain>
    </source>
</reference>
<dbReference type="EMBL" id="CM046503">
    <property type="protein sequence ID" value="KAI8684713.1"/>
    <property type="molecule type" value="Genomic_DNA"/>
</dbReference>
<evidence type="ECO:0000313" key="2">
    <source>
        <dbReference type="Proteomes" id="UP001065298"/>
    </source>
</evidence>